<dbReference type="Pfam" id="PF13529">
    <property type="entry name" value="Peptidase_C39_2"/>
    <property type="match status" value="1"/>
</dbReference>
<dbReference type="AlphaFoldDB" id="A0A6J4IDJ6"/>
<keyword evidence="1" id="KW-0732">Signal</keyword>
<sequence>MPILRSMRRLAVVVLSAAAVLVGQAPAHADAWATVGNTGGVGLTVRSGPSPATAAVGLLPSGTGVSISCQAYGATVANEAGFTSDLWDYVPARGGYLADAYMATGHDHRIPGVPLCGSTAGLVPVQQNQGQPTQWEDCGPTSVVTALLRLGRTPHEWSPSYPRAAIERARQDMGLARGVPTGGTNESQVVRAFSTYGLSAWTSWSFEASLTHVRSGRPAVMAGNTRALTWATNVRDPVAGVAHFLTVAGYDRSTGEYLVLDPIAVSNTVKRATRATLLAYWDATNGRAAVLV</sequence>
<evidence type="ECO:0000313" key="3">
    <source>
        <dbReference type="EMBL" id="CAA9249147.1"/>
    </source>
</evidence>
<dbReference type="Gene3D" id="3.90.70.10">
    <property type="entry name" value="Cysteine proteinases"/>
    <property type="match status" value="1"/>
</dbReference>
<proteinExistence type="predicted"/>
<evidence type="ECO:0000256" key="1">
    <source>
        <dbReference type="SAM" id="SignalP"/>
    </source>
</evidence>
<dbReference type="EMBL" id="CADCTP010000171">
    <property type="protein sequence ID" value="CAA9249147.1"/>
    <property type="molecule type" value="Genomic_DNA"/>
</dbReference>
<dbReference type="InterPro" id="IPR039564">
    <property type="entry name" value="Peptidase_C39-like"/>
</dbReference>
<feature type="signal peptide" evidence="1">
    <location>
        <begin position="1"/>
        <end position="29"/>
    </location>
</feature>
<organism evidence="3">
    <name type="scientific">uncultured Mycobacteriales bacterium</name>
    <dbReference type="NCBI Taxonomy" id="581187"/>
    <lineage>
        <taxon>Bacteria</taxon>
        <taxon>Bacillati</taxon>
        <taxon>Actinomycetota</taxon>
        <taxon>Actinomycetes</taxon>
        <taxon>Mycobacteriales</taxon>
        <taxon>environmental samples</taxon>
    </lineage>
</organism>
<evidence type="ECO:0000259" key="2">
    <source>
        <dbReference type="Pfam" id="PF13529"/>
    </source>
</evidence>
<gene>
    <name evidence="3" type="ORF">AVDCRST_MAG41-1835</name>
</gene>
<protein>
    <recommendedName>
        <fullName evidence="2">Peptidase C39-like domain-containing protein</fullName>
    </recommendedName>
</protein>
<accession>A0A6J4IDJ6</accession>
<reference evidence="3" key="1">
    <citation type="submission" date="2020-02" db="EMBL/GenBank/DDBJ databases">
        <authorList>
            <person name="Meier V. D."/>
        </authorList>
    </citation>
    <scope>NUCLEOTIDE SEQUENCE</scope>
    <source>
        <strain evidence="3">AVDCRST_MAG41</strain>
    </source>
</reference>
<feature type="domain" description="Peptidase C39-like" evidence="2">
    <location>
        <begin position="127"/>
        <end position="262"/>
    </location>
</feature>
<name>A0A6J4IDJ6_9ACTN</name>
<feature type="chain" id="PRO_5027054714" description="Peptidase C39-like domain-containing protein" evidence="1">
    <location>
        <begin position="30"/>
        <end position="292"/>
    </location>
</feature>